<dbReference type="STRING" id="404380.Gbem_3418"/>
<dbReference type="SUPFAM" id="SSF53383">
    <property type="entry name" value="PLP-dependent transferases"/>
    <property type="match status" value="1"/>
</dbReference>
<dbReference type="NCBIfam" id="NF007825">
    <property type="entry name" value="PRK10534.1"/>
    <property type="match status" value="1"/>
</dbReference>
<evidence type="ECO:0000313" key="7">
    <source>
        <dbReference type="EMBL" id="ACH40411.1"/>
    </source>
</evidence>
<dbReference type="Gene3D" id="3.40.640.10">
    <property type="entry name" value="Type I PLP-dependent aspartate aminotransferase-like (Major domain)"/>
    <property type="match status" value="1"/>
</dbReference>
<evidence type="ECO:0000259" key="6">
    <source>
        <dbReference type="Pfam" id="PF01212"/>
    </source>
</evidence>
<feature type="modified residue" description="N6-(pyridoxal phosphate)lysine" evidence="5">
    <location>
        <position position="199"/>
    </location>
</feature>
<dbReference type="GO" id="GO:0008732">
    <property type="term" value="F:L-allo-threonine aldolase activity"/>
    <property type="evidence" value="ECO:0007669"/>
    <property type="project" value="TreeGrafter"/>
</dbReference>
<evidence type="ECO:0000256" key="3">
    <source>
        <dbReference type="ARBA" id="ARBA00022898"/>
    </source>
</evidence>
<gene>
    <name evidence="7" type="primary">ltaA</name>
    <name evidence="7" type="ordered locus">Gbem_3418</name>
</gene>
<comment type="cofactor">
    <cofactor evidence="1">
        <name>pyridoxal 5'-phosphate</name>
        <dbReference type="ChEBI" id="CHEBI:597326"/>
    </cofactor>
</comment>
<dbReference type="KEGG" id="gbm:Gbem_3418"/>
<organism evidence="7 8">
    <name type="scientific">Citrifermentans bemidjiense (strain ATCC BAA-1014 / DSM 16622 / JCM 12645 / Bem)</name>
    <name type="common">Geobacter bemidjiensis</name>
    <dbReference type="NCBI Taxonomy" id="404380"/>
    <lineage>
        <taxon>Bacteria</taxon>
        <taxon>Pseudomonadati</taxon>
        <taxon>Thermodesulfobacteriota</taxon>
        <taxon>Desulfuromonadia</taxon>
        <taxon>Geobacterales</taxon>
        <taxon>Geobacteraceae</taxon>
        <taxon>Citrifermentans</taxon>
    </lineage>
</organism>
<dbReference type="InterPro" id="IPR023603">
    <property type="entry name" value="Low_specificity_L-TA-like"/>
</dbReference>
<accession>B5EBB9</accession>
<feature type="domain" description="Aromatic amino acid beta-eliminating lyase/threonine aldolase" evidence="6">
    <location>
        <begin position="5"/>
        <end position="283"/>
    </location>
</feature>
<name>B5EBB9_CITBB</name>
<dbReference type="PIRSF" id="PIRSF017617">
    <property type="entry name" value="Thr_aldolase"/>
    <property type="match status" value="1"/>
</dbReference>
<evidence type="ECO:0000256" key="4">
    <source>
        <dbReference type="ARBA" id="ARBA00023239"/>
    </source>
</evidence>
<dbReference type="OrthoDB" id="9774495at2"/>
<dbReference type="Gene3D" id="3.90.1150.10">
    <property type="entry name" value="Aspartate Aminotransferase, domain 1"/>
    <property type="match status" value="1"/>
</dbReference>
<reference evidence="7 8" key="2">
    <citation type="journal article" date="2010" name="BMC Genomics">
        <title>The genome of Geobacter bemidjiensis, exemplar for the subsurface clade of Geobacter species that predominate in Fe(III)-reducing subsurface environments.</title>
        <authorList>
            <person name="Aklujkar M."/>
            <person name="Young N.D."/>
            <person name="Holmes D."/>
            <person name="Chavan M."/>
            <person name="Risso C."/>
            <person name="Kiss H.E."/>
            <person name="Han C.S."/>
            <person name="Land M.L."/>
            <person name="Lovley D.R."/>
        </authorList>
    </citation>
    <scope>NUCLEOTIDE SEQUENCE [LARGE SCALE GENOMIC DNA]</scope>
    <source>
        <strain evidence="8">ATCC BAA-1014 / DSM 16622 / JCM 12645 / Bem</strain>
    </source>
</reference>
<evidence type="ECO:0000256" key="1">
    <source>
        <dbReference type="ARBA" id="ARBA00001933"/>
    </source>
</evidence>
<keyword evidence="3" id="KW-0663">Pyridoxal phosphate</keyword>
<dbReference type="GO" id="GO:0006545">
    <property type="term" value="P:glycine biosynthetic process"/>
    <property type="evidence" value="ECO:0007669"/>
    <property type="project" value="TreeGrafter"/>
</dbReference>
<dbReference type="CDD" id="cd06502">
    <property type="entry name" value="TA_like"/>
    <property type="match status" value="1"/>
</dbReference>
<evidence type="ECO:0000256" key="5">
    <source>
        <dbReference type="PIRSR" id="PIRSR017617-1"/>
    </source>
</evidence>
<evidence type="ECO:0000313" key="8">
    <source>
        <dbReference type="Proteomes" id="UP000008825"/>
    </source>
</evidence>
<sequence>MKTVDLRSDTVTSPSQAMRREMANAPVGDDVYGEDPTVNRLESMAAELLGKEAALFVPTGTMGNLLALLSHCGRGDEYIAGQEAHIYRWEGGGGAIFGGIQPQPIDFEEDGTLDLEKVRRVVKPADYHHPVTRLLCLENTQGGKVLPLDYLAKAAELAQGLGLSLHLDGARVFNAAVYLGVPVATIAAHFDSASVCLSKGLGAPAGTVLCASRELIGRARRWRKVAGGGMRQAGILAAAGIHALEKNLQRLTEDHENAELLAAGLGHIEELMVSQARTNILFVTPPAGSADRLRQTLATEGILLGGGDQIRLVTHLDVTGADVERTVVAFKRFFAARGN</sequence>
<dbReference type="AlphaFoldDB" id="B5EBB9"/>
<dbReference type="InterPro" id="IPR015422">
    <property type="entry name" value="PyrdxlP-dep_Trfase_small"/>
</dbReference>
<protein>
    <submittedName>
        <fullName evidence="7">L-allo-threonine aldolase, stereospecific</fullName>
    </submittedName>
</protein>
<dbReference type="GO" id="GO:0006567">
    <property type="term" value="P:L-threonine catabolic process"/>
    <property type="evidence" value="ECO:0007669"/>
    <property type="project" value="TreeGrafter"/>
</dbReference>
<dbReference type="PANTHER" id="PTHR48097">
    <property type="entry name" value="L-THREONINE ALDOLASE-RELATED"/>
    <property type="match status" value="1"/>
</dbReference>
<proteinExistence type="inferred from homology"/>
<comment type="similarity">
    <text evidence="2">Belongs to the threonine aldolase family.</text>
</comment>
<dbReference type="InterPro" id="IPR015424">
    <property type="entry name" value="PyrdxlP-dep_Trfase"/>
</dbReference>
<dbReference type="RefSeq" id="WP_012531844.1">
    <property type="nucleotide sequence ID" value="NC_011146.1"/>
</dbReference>
<dbReference type="Proteomes" id="UP000008825">
    <property type="component" value="Chromosome"/>
</dbReference>
<dbReference type="HOGENOM" id="CLU_029381_0_3_7"/>
<dbReference type="InterPro" id="IPR015421">
    <property type="entry name" value="PyrdxlP-dep_Trfase_major"/>
</dbReference>
<keyword evidence="8" id="KW-1185">Reference proteome</keyword>
<dbReference type="FunFam" id="3.40.640.10:FF:000030">
    <property type="entry name" value="Low-specificity L-threonine aldolase"/>
    <property type="match status" value="1"/>
</dbReference>
<evidence type="ECO:0000256" key="2">
    <source>
        <dbReference type="ARBA" id="ARBA00006966"/>
    </source>
</evidence>
<dbReference type="eggNOG" id="COG2008">
    <property type="taxonomic scope" value="Bacteria"/>
</dbReference>
<dbReference type="GO" id="GO:0005829">
    <property type="term" value="C:cytosol"/>
    <property type="evidence" value="ECO:0007669"/>
    <property type="project" value="TreeGrafter"/>
</dbReference>
<dbReference type="PANTHER" id="PTHR48097:SF9">
    <property type="entry name" value="L-THREONINE ALDOLASE"/>
    <property type="match status" value="1"/>
</dbReference>
<dbReference type="NCBIfam" id="NF041359">
    <property type="entry name" value="GntG_guanitoxin"/>
    <property type="match status" value="1"/>
</dbReference>
<reference evidence="7 8" key="1">
    <citation type="submission" date="2008-07" db="EMBL/GenBank/DDBJ databases">
        <title>Complete sequence of Geobacter bemidjiensis BEM.</title>
        <authorList>
            <consortium name="US DOE Joint Genome Institute"/>
            <person name="Lucas S."/>
            <person name="Copeland A."/>
            <person name="Lapidus A."/>
            <person name="Glavina del Rio T."/>
            <person name="Dalin E."/>
            <person name="Tice H."/>
            <person name="Bruce D."/>
            <person name="Goodwin L."/>
            <person name="Pitluck S."/>
            <person name="Kiss H."/>
            <person name="Brettin T."/>
            <person name="Detter J.C."/>
            <person name="Han C."/>
            <person name="Kuske C.R."/>
            <person name="Schmutz J."/>
            <person name="Larimer F."/>
            <person name="Land M."/>
            <person name="Hauser L."/>
            <person name="Kyrpides N."/>
            <person name="Lykidis A."/>
            <person name="Lovley D."/>
            <person name="Richardson P."/>
        </authorList>
    </citation>
    <scope>NUCLEOTIDE SEQUENCE [LARGE SCALE GENOMIC DNA]</scope>
    <source>
        <strain evidence="8">ATCC BAA-1014 / DSM 16622 / JCM 12645 / Bem</strain>
    </source>
</reference>
<dbReference type="Pfam" id="PF01212">
    <property type="entry name" value="Beta_elim_lyase"/>
    <property type="match status" value="1"/>
</dbReference>
<dbReference type="EMBL" id="CP001124">
    <property type="protein sequence ID" value="ACH40411.1"/>
    <property type="molecule type" value="Genomic_DNA"/>
</dbReference>
<keyword evidence="4" id="KW-0456">Lyase</keyword>
<dbReference type="InterPro" id="IPR001597">
    <property type="entry name" value="ArAA_b-elim_lyase/Thr_aldolase"/>
</dbReference>